<evidence type="ECO:0000313" key="9">
    <source>
        <dbReference type="EMBL" id="GAA6270664.1"/>
    </source>
</evidence>
<dbReference type="PROSITE" id="PS50928">
    <property type="entry name" value="ABC_TM1"/>
    <property type="match status" value="1"/>
</dbReference>
<dbReference type="RefSeq" id="WP_176255977.1">
    <property type="nucleotide sequence ID" value="NZ_BAABXL010000001.1"/>
</dbReference>
<accession>A0ABQ0B2Z6</accession>
<name>A0ABQ0B2Z6_9FIRM</name>
<keyword evidence="3" id="KW-1003">Cell membrane</keyword>
<feature type="transmembrane region" description="Helical" evidence="7">
    <location>
        <begin position="207"/>
        <end position="230"/>
    </location>
</feature>
<evidence type="ECO:0000256" key="1">
    <source>
        <dbReference type="ARBA" id="ARBA00004651"/>
    </source>
</evidence>
<comment type="similarity">
    <text evidence="7">Belongs to the binding-protein-dependent transport system permease family.</text>
</comment>
<feature type="transmembrane region" description="Helical" evidence="7">
    <location>
        <begin position="79"/>
        <end position="98"/>
    </location>
</feature>
<reference evidence="9 10" key="1">
    <citation type="submission" date="2024-04" db="EMBL/GenBank/DDBJ databases">
        <title>Defined microbial consortia suppress multidrug-resistant proinflammatory Enterobacteriaceae via ecological control.</title>
        <authorList>
            <person name="Furuichi M."/>
            <person name="Kawaguchi T."/>
            <person name="Pust M."/>
            <person name="Yasuma K."/>
            <person name="Plichta D."/>
            <person name="Hasegawa N."/>
            <person name="Ohya T."/>
            <person name="Bhattarai S."/>
            <person name="Sasajima S."/>
            <person name="Aoto Y."/>
            <person name="Tuganbaev T."/>
            <person name="Yaginuma M."/>
            <person name="Ueda M."/>
            <person name="Okahashi N."/>
            <person name="Amafuji K."/>
            <person name="Kiridooshi Y."/>
            <person name="Sugita K."/>
            <person name="Strazar M."/>
            <person name="Skelly A."/>
            <person name="Suda W."/>
            <person name="Hattori M."/>
            <person name="Nakamoto N."/>
            <person name="Caballero S."/>
            <person name="Norman J."/>
            <person name="Olle B."/>
            <person name="Tanoue T."/>
            <person name="Arita M."/>
            <person name="Bucci V."/>
            <person name="Atarashi K."/>
            <person name="Xavier R."/>
            <person name="Honda K."/>
        </authorList>
    </citation>
    <scope>NUCLEOTIDE SEQUENCE [LARGE SCALE GENOMIC DNA]</scope>
    <source>
        <strain evidence="10">f13</strain>
    </source>
</reference>
<feature type="domain" description="ABC transmembrane type-1" evidence="8">
    <location>
        <begin position="73"/>
        <end position="293"/>
    </location>
</feature>
<keyword evidence="5 7" id="KW-1133">Transmembrane helix</keyword>
<evidence type="ECO:0000256" key="7">
    <source>
        <dbReference type="RuleBase" id="RU363032"/>
    </source>
</evidence>
<feature type="transmembrane region" description="Helical" evidence="7">
    <location>
        <begin position="250"/>
        <end position="267"/>
    </location>
</feature>
<dbReference type="Pfam" id="PF00528">
    <property type="entry name" value="BPD_transp_1"/>
    <property type="match status" value="1"/>
</dbReference>
<evidence type="ECO:0000256" key="5">
    <source>
        <dbReference type="ARBA" id="ARBA00022989"/>
    </source>
</evidence>
<evidence type="ECO:0000313" key="10">
    <source>
        <dbReference type="Proteomes" id="UP001600894"/>
    </source>
</evidence>
<feature type="transmembrane region" description="Helical" evidence="7">
    <location>
        <begin position="274"/>
        <end position="296"/>
    </location>
</feature>
<evidence type="ECO:0000256" key="6">
    <source>
        <dbReference type="ARBA" id="ARBA00023136"/>
    </source>
</evidence>
<evidence type="ECO:0000256" key="4">
    <source>
        <dbReference type="ARBA" id="ARBA00022692"/>
    </source>
</evidence>
<protein>
    <submittedName>
        <fullName evidence="9">Sugar ABC transporter permease</fullName>
    </submittedName>
</protein>
<dbReference type="InterPro" id="IPR051393">
    <property type="entry name" value="ABC_transporter_permease"/>
</dbReference>
<dbReference type="Gene3D" id="1.10.3720.10">
    <property type="entry name" value="MetI-like"/>
    <property type="match status" value="1"/>
</dbReference>
<evidence type="ECO:0000256" key="3">
    <source>
        <dbReference type="ARBA" id="ARBA00022475"/>
    </source>
</evidence>
<keyword evidence="2 7" id="KW-0813">Transport</keyword>
<comment type="caution">
    <text evidence="9">The sequence shown here is derived from an EMBL/GenBank/DDBJ whole genome shotgun (WGS) entry which is preliminary data.</text>
</comment>
<evidence type="ECO:0000259" key="8">
    <source>
        <dbReference type="PROSITE" id="PS50928"/>
    </source>
</evidence>
<feature type="transmembrane region" description="Helical" evidence="7">
    <location>
        <begin position="110"/>
        <end position="132"/>
    </location>
</feature>
<evidence type="ECO:0000256" key="2">
    <source>
        <dbReference type="ARBA" id="ARBA00022448"/>
    </source>
</evidence>
<comment type="subcellular location">
    <subcellularLocation>
        <location evidence="1 7">Cell membrane</location>
        <topology evidence="1 7">Multi-pass membrane protein</topology>
    </subcellularLocation>
</comment>
<organism evidence="9 10">
    <name type="scientific">Enterocloster alcoholdehydrogenati</name>
    <dbReference type="NCBI Taxonomy" id="2547410"/>
    <lineage>
        <taxon>Bacteria</taxon>
        <taxon>Bacillati</taxon>
        <taxon>Bacillota</taxon>
        <taxon>Clostridia</taxon>
        <taxon>Lachnospirales</taxon>
        <taxon>Lachnospiraceae</taxon>
        <taxon>Enterocloster</taxon>
    </lineage>
</organism>
<sequence length="304" mass="33560">MNTKKKKCKITRDGVVSALMLAPSTILLAVCSIYPFIWIFRYVCFDYNGFTANFTGSRNFTRMLADKAFWGSVGHTMEYAAYKLAFIIPLALILAVLLNAKMRGSNVFRGIYFMPTVISTSISGMIFAFIFATQNGIANELLLSMNLIKTPIKWLTSQDWVMVAVTILAVWGGLGNYMLYFTTGMNSVAEDVYESAKIDGANAVQTFFYITLPMLSPVLKVVLMLAITSAFKDYEAIMVLSQGGPGNRSMVMFLYIYNLIFGTANTTTQAQIGYGALLSVVAALVVGIITVIYLFVSRKLDDVV</sequence>
<dbReference type="PANTHER" id="PTHR30193:SF37">
    <property type="entry name" value="INNER MEMBRANE ABC TRANSPORTER PERMEASE PROTEIN YCJO"/>
    <property type="match status" value="1"/>
</dbReference>
<gene>
    <name evidence="9" type="ORF">F130042H8_37240</name>
</gene>
<keyword evidence="6 7" id="KW-0472">Membrane</keyword>
<feature type="transmembrane region" description="Helical" evidence="7">
    <location>
        <begin position="21"/>
        <end position="40"/>
    </location>
</feature>
<dbReference type="InterPro" id="IPR035906">
    <property type="entry name" value="MetI-like_sf"/>
</dbReference>
<proteinExistence type="inferred from homology"/>
<dbReference type="CDD" id="cd06261">
    <property type="entry name" value="TM_PBP2"/>
    <property type="match status" value="1"/>
</dbReference>
<dbReference type="SUPFAM" id="SSF161098">
    <property type="entry name" value="MetI-like"/>
    <property type="match status" value="1"/>
</dbReference>
<dbReference type="EMBL" id="BAABXL010000001">
    <property type="protein sequence ID" value="GAA6270664.1"/>
    <property type="molecule type" value="Genomic_DNA"/>
</dbReference>
<feature type="transmembrane region" description="Helical" evidence="7">
    <location>
        <begin position="160"/>
        <end position="180"/>
    </location>
</feature>
<keyword evidence="10" id="KW-1185">Reference proteome</keyword>
<keyword evidence="4 7" id="KW-0812">Transmembrane</keyword>
<dbReference type="InterPro" id="IPR000515">
    <property type="entry name" value="MetI-like"/>
</dbReference>
<dbReference type="PANTHER" id="PTHR30193">
    <property type="entry name" value="ABC TRANSPORTER PERMEASE PROTEIN"/>
    <property type="match status" value="1"/>
</dbReference>
<dbReference type="Proteomes" id="UP001600894">
    <property type="component" value="Unassembled WGS sequence"/>
</dbReference>